<evidence type="ECO:0000313" key="3">
    <source>
        <dbReference type="EMBL" id="PWE29781.1"/>
    </source>
</evidence>
<dbReference type="Pfam" id="PF02538">
    <property type="entry name" value="Hydantoinase_B"/>
    <property type="match status" value="1"/>
</dbReference>
<dbReference type="EMBL" id="QEYD01000004">
    <property type="protein sequence ID" value="PWE29781.1"/>
    <property type="molecule type" value="Genomic_DNA"/>
</dbReference>
<organism evidence="3 4">
    <name type="scientific">Pararhodobacter marinus</name>
    <dbReference type="NCBI Taxonomy" id="2184063"/>
    <lineage>
        <taxon>Bacteria</taxon>
        <taxon>Pseudomonadati</taxon>
        <taxon>Pseudomonadota</taxon>
        <taxon>Alphaproteobacteria</taxon>
        <taxon>Rhodobacterales</taxon>
        <taxon>Paracoccaceae</taxon>
        <taxon>Pararhodobacter</taxon>
    </lineage>
</organism>
<comment type="caution">
    <text evidence="3">The sequence shown here is derived from an EMBL/GenBank/DDBJ whole genome shotgun (WGS) entry which is preliminary data.</text>
</comment>
<dbReference type="InterPro" id="IPR003692">
    <property type="entry name" value="Hydantoinase_B"/>
</dbReference>
<feature type="domain" description="Hydantoinase B/oxoprolinase" evidence="2">
    <location>
        <begin position="13"/>
        <end position="532"/>
    </location>
</feature>
<sequence>MPGKRADMTKAQDEIRFQVIWSNLIAIVEEQARTLMRTAFSPVVRDSGDLSAALFDRAGNMLAQAQTGTPGHVNSTVAAVPQMLAVHPADTLDEGDHLITNDPWIASGHVHDITVTSPVFKDGRVIGFFACTCHQLDIGGRGQGPDGSSVFEEGLAIPVMKLTRKGVVNADLMAMIRANVRTPDEVEADILSYVAANEASAQVLVEAVKTLGLEDLEEVGAEILARSRDAMLAEIRKLPRTSASNTITLDAFGTPITITCTLTIGDDEVLLDFEGSSPSHPKGINLVYNYTNAYASFGARCIIGADVPNNTGSLSAVRVVAPEGSILNVTRPNPVSARHIIGQFLPEAVLGCLAQILPDRVPAEGSAGLWGIQLRGGPEVARHFPGDWQGPAWETLFFNAGGGGARPMADGLSTTAFPSGVRAMPVEVVESHAPIVLWKKELRPGSAGDGTYRGGYGQSIELATRDGSPVALFAMFDRTTVRAQGRQGGTEGAMGALGLASGAALQPKGYQIIGPGERLCFEVPGGAGFGDPARRDRAARARDRRSGLEPG</sequence>
<dbReference type="GO" id="GO:0006749">
    <property type="term" value="P:glutathione metabolic process"/>
    <property type="evidence" value="ECO:0007669"/>
    <property type="project" value="TreeGrafter"/>
</dbReference>
<gene>
    <name evidence="3" type="ORF">C4N9_08570</name>
</gene>
<keyword evidence="4" id="KW-1185">Reference proteome</keyword>
<reference evidence="3 4" key="1">
    <citation type="submission" date="2018-05" db="EMBL/GenBank/DDBJ databases">
        <title>Pararhodobacter marina sp. nov., isolated from deep-sea water of the Indian Ocean.</title>
        <authorList>
            <person name="Lai Q.Sr."/>
            <person name="Liu X."/>
            <person name="Shao Z."/>
        </authorList>
    </citation>
    <scope>NUCLEOTIDE SEQUENCE [LARGE SCALE GENOMIC DNA]</scope>
    <source>
        <strain evidence="3 4">CIC4N-9</strain>
    </source>
</reference>
<feature type="region of interest" description="Disordered" evidence="1">
    <location>
        <begin position="527"/>
        <end position="551"/>
    </location>
</feature>
<dbReference type="OrthoDB" id="9761586at2"/>
<dbReference type="PANTHER" id="PTHR11365">
    <property type="entry name" value="5-OXOPROLINASE RELATED"/>
    <property type="match status" value="1"/>
</dbReference>
<dbReference type="PANTHER" id="PTHR11365:SF23">
    <property type="entry name" value="HYPOTHETICAL 5-OXOPROLINASE (EUROFUNG)-RELATED"/>
    <property type="match status" value="1"/>
</dbReference>
<dbReference type="Proteomes" id="UP000244940">
    <property type="component" value="Unassembled WGS sequence"/>
</dbReference>
<evidence type="ECO:0000256" key="1">
    <source>
        <dbReference type="SAM" id="MobiDB-lite"/>
    </source>
</evidence>
<proteinExistence type="predicted"/>
<dbReference type="GO" id="GO:0017168">
    <property type="term" value="F:5-oxoprolinase (ATP-hydrolyzing) activity"/>
    <property type="evidence" value="ECO:0007669"/>
    <property type="project" value="TreeGrafter"/>
</dbReference>
<feature type="compositionally biased region" description="Basic and acidic residues" evidence="1">
    <location>
        <begin position="532"/>
        <end position="551"/>
    </location>
</feature>
<name>A0A2U2CD74_9RHOB</name>
<dbReference type="InterPro" id="IPR045079">
    <property type="entry name" value="Oxoprolinase-like"/>
</dbReference>
<evidence type="ECO:0000313" key="4">
    <source>
        <dbReference type="Proteomes" id="UP000244940"/>
    </source>
</evidence>
<dbReference type="GO" id="GO:0005829">
    <property type="term" value="C:cytosol"/>
    <property type="evidence" value="ECO:0007669"/>
    <property type="project" value="TreeGrafter"/>
</dbReference>
<evidence type="ECO:0000259" key="2">
    <source>
        <dbReference type="Pfam" id="PF02538"/>
    </source>
</evidence>
<dbReference type="AlphaFoldDB" id="A0A2U2CD74"/>
<protein>
    <submittedName>
        <fullName evidence="3">5-oxoprolinase</fullName>
    </submittedName>
</protein>
<accession>A0A2U2CD74</accession>